<organism evidence="1 2">
    <name type="scientific">Trichinella zimbabwensis</name>
    <dbReference type="NCBI Taxonomy" id="268475"/>
    <lineage>
        <taxon>Eukaryota</taxon>
        <taxon>Metazoa</taxon>
        <taxon>Ecdysozoa</taxon>
        <taxon>Nematoda</taxon>
        <taxon>Enoplea</taxon>
        <taxon>Dorylaimia</taxon>
        <taxon>Trichinellida</taxon>
        <taxon>Trichinellidae</taxon>
        <taxon>Trichinella</taxon>
    </lineage>
</organism>
<keyword evidence="2" id="KW-1185">Reference proteome</keyword>
<sequence length="192" mass="22072">MEVQATEGLKYFEDDLKYLIRNPDLVVLLRSVFIGKPVKTDDVLAASVWRIHLNWLILSDFFSDSDRIRGTWPEDNGKKETTPKQHFSLALTAVDEYTLNVPFYWNQQQLFTIHAFLTCQLLTEVYCSRTGKRSAHTYASSLINKATVSELEVTICNMKSTKYLQLEASSRICRFRNATSTSMKWNVGMVIS</sequence>
<protein>
    <submittedName>
        <fullName evidence="1">Uncharacterized protein</fullName>
    </submittedName>
</protein>
<reference evidence="1 2" key="1">
    <citation type="submission" date="2015-01" db="EMBL/GenBank/DDBJ databases">
        <title>Evolution of Trichinella species and genotypes.</title>
        <authorList>
            <person name="Korhonen P.K."/>
            <person name="Edoardo P."/>
            <person name="Giuseppe L.R."/>
            <person name="Gasser R.B."/>
        </authorList>
    </citation>
    <scope>NUCLEOTIDE SEQUENCE [LARGE SCALE GENOMIC DNA]</scope>
    <source>
        <strain evidence="1">ISS1029</strain>
    </source>
</reference>
<name>A0A0V1HIA0_9BILA</name>
<dbReference type="Proteomes" id="UP000055024">
    <property type="component" value="Unassembled WGS sequence"/>
</dbReference>
<evidence type="ECO:0000313" key="1">
    <source>
        <dbReference type="EMBL" id="KRZ10413.1"/>
    </source>
</evidence>
<accession>A0A0V1HIA0</accession>
<evidence type="ECO:0000313" key="2">
    <source>
        <dbReference type="Proteomes" id="UP000055024"/>
    </source>
</evidence>
<comment type="caution">
    <text evidence="1">The sequence shown here is derived from an EMBL/GenBank/DDBJ whole genome shotgun (WGS) entry which is preliminary data.</text>
</comment>
<proteinExistence type="predicted"/>
<gene>
    <name evidence="1" type="ORF">T11_5099</name>
</gene>
<dbReference type="AlphaFoldDB" id="A0A0V1HIA0"/>
<dbReference type="EMBL" id="JYDP01000060">
    <property type="protein sequence ID" value="KRZ10413.1"/>
    <property type="molecule type" value="Genomic_DNA"/>
</dbReference>